<dbReference type="Gene3D" id="3.30.160.60">
    <property type="entry name" value="Classic Zinc Finger"/>
    <property type="match status" value="2"/>
</dbReference>
<comment type="caution">
    <text evidence="10">The sequence shown here is derived from an EMBL/GenBank/DDBJ whole genome shotgun (WGS) entry which is preliminary data.</text>
</comment>
<name>A0AA41MGQ8_SCICA</name>
<dbReference type="GO" id="GO:0008270">
    <property type="term" value="F:zinc ion binding"/>
    <property type="evidence" value="ECO:0007669"/>
    <property type="project" value="UniProtKB-KW"/>
</dbReference>
<dbReference type="PROSITE" id="PS50157">
    <property type="entry name" value="ZINC_FINGER_C2H2_2"/>
    <property type="match status" value="1"/>
</dbReference>
<evidence type="ECO:0000256" key="2">
    <source>
        <dbReference type="ARBA" id="ARBA00022723"/>
    </source>
</evidence>
<dbReference type="Proteomes" id="UP001166674">
    <property type="component" value="Unassembled WGS sequence"/>
</dbReference>
<keyword evidence="11" id="KW-1185">Reference proteome</keyword>
<feature type="domain" description="C2H2-type" evidence="9">
    <location>
        <begin position="175"/>
        <end position="202"/>
    </location>
</feature>
<evidence type="ECO:0000256" key="3">
    <source>
        <dbReference type="ARBA" id="ARBA00022737"/>
    </source>
</evidence>
<dbReference type="FunFam" id="3.30.160.60:FF:002420">
    <property type="entry name" value="Zinc finger and BTB domain-containing protein 2"/>
    <property type="match status" value="1"/>
</dbReference>
<dbReference type="PROSITE" id="PS00028">
    <property type="entry name" value="ZINC_FINGER_C2H2_1"/>
    <property type="match status" value="1"/>
</dbReference>
<proteinExistence type="predicted"/>
<dbReference type="AlphaFoldDB" id="A0AA41MGQ8"/>
<evidence type="ECO:0000256" key="4">
    <source>
        <dbReference type="ARBA" id="ARBA00022771"/>
    </source>
</evidence>
<sequence length="403" mass="45294">MYSGKMAHQLIDPVLLDQRIMFLHAYPLIQEASLASRGTFSHPDQVFPLASSLHGIQIADHQLRQATKIASTPENLGREPRPRNSKMNQEQAPEASQLSQLTSNLAQVNRTNMTPSNPLQTSLSPELFSTPVPPPPPGEETNLEAASSHEQTASLSIDHDKPSIMKRKASFLKYYACHLCERRFTVQSSLQEHLQIHMGVRFASSQQGESRIPLLLCSNAADLGKNAMEVPEAGMISNNISDIYNLEQDYHEREVKRRKYECTIYACKFIQKSHWRNHMYINTGKPFKCSTCDKSFCWANQAAQQVCLNQSIDTYTKVGKQTLELCTFEEGSQMDNMLVQTNKPYKCNLCDKTFSTPKEVLKCSCQNQKLEVFALDEGQSILLGSVDSKVAEPDHPVLASLKK</sequence>
<keyword evidence="2" id="KW-0479">Metal-binding</keyword>
<evidence type="ECO:0000313" key="10">
    <source>
        <dbReference type="EMBL" id="MBZ3871551.1"/>
    </source>
</evidence>
<feature type="compositionally biased region" description="Polar residues" evidence="8">
    <location>
        <begin position="110"/>
        <end position="124"/>
    </location>
</feature>
<feature type="compositionally biased region" description="Polar residues" evidence="8">
    <location>
        <begin position="85"/>
        <end position="98"/>
    </location>
</feature>
<evidence type="ECO:0000256" key="1">
    <source>
        <dbReference type="ARBA" id="ARBA00004123"/>
    </source>
</evidence>
<dbReference type="InterPro" id="IPR036236">
    <property type="entry name" value="Znf_C2H2_sf"/>
</dbReference>
<comment type="subcellular location">
    <subcellularLocation>
        <location evidence="1">Nucleus</location>
    </subcellularLocation>
</comment>
<dbReference type="EMBL" id="JAATJV010168957">
    <property type="protein sequence ID" value="MBZ3871551.1"/>
    <property type="molecule type" value="Genomic_DNA"/>
</dbReference>
<dbReference type="InterPro" id="IPR013087">
    <property type="entry name" value="Znf_C2H2_type"/>
</dbReference>
<feature type="compositionally biased region" description="Polar residues" evidence="8">
    <location>
        <begin position="144"/>
        <end position="155"/>
    </location>
</feature>
<dbReference type="GO" id="GO:0000981">
    <property type="term" value="F:DNA-binding transcription factor activity, RNA polymerase II-specific"/>
    <property type="evidence" value="ECO:0007669"/>
    <property type="project" value="TreeGrafter"/>
</dbReference>
<evidence type="ECO:0000259" key="9">
    <source>
        <dbReference type="PROSITE" id="PS50157"/>
    </source>
</evidence>
<reference evidence="10" key="1">
    <citation type="submission" date="2020-03" db="EMBL/GenBank/DDBJ databases">
        <title>Studies in the Genomics of Life Span.</title>
        <authorList>
            <person name="Glass D."/>
        </authorList>
    </citation>
    <scope>NUCLEOTIDE SEQUENCE</scope>
    <source>
        <strain evidence="10">SUZIE</strain>
        <tissue evidence="10">Muscle</tissue>
    </source>
</reference>
<evidence type="ECO:0000256" key="5">
    <source>
        <dbReference type="ARBA" id="ARBA00022833"/>
    </source>
</evidence>
<evidence type="ECO:0000256" key="6">
    <source>
        <dbReference type="ARBA" id="ARBA00023242"/>
    </source>
</evidence>
<dbReference type="GO" id="GO:0005634">
    <property type="term" value="C:nucleus"/>
    <property type="evidence" value="ECO:0007669"/>
    <property type="project" value="UniProtKB-SubCell"/>
</dbReference>
<keyword evidence="5" id="KW-0862">Zinc</keyword>
<accession>A0AA41MGQ8</accession>
<dbReference type="SUPFAM" id="SSF57667">
    <property type="entry name" value="beta-beta-alpha zinc fingers"/>
    <property type="match status" value="2"/>
</dbReference>
<dbReference type="SMART" id="SM00355">
    <property type="entry name" value="ZnF_C2H2"/>
    <property type="match status" value="1"/>
</dbReference>
<dbReference type="PANTHER" id="PTHR24394">
    <property type="entry name" value="ZINC FINGER PROTEIN"/>
    <property type="match status" value="1"/>
</dbReference>
<evidence type="ECO:0000313" key="11">
    <source>
        <dbReference type="Proteomes" id="UP001166674"/>
    </source>
</evidence>
<evidence type="ECO:0000256" key="8">
    <source>
        <dbReference type="SAM" id="MobiDB-lite"/>
    </source>
</evidence>
<gene>
    <name evidence="10" type="ORF">SUZIE_113510</name>
</gene>
<dbReference type="Pfam" id="PF00096">
    <property type="entry name" value="zf-C2H2"/>
    <property type="match status" value="1"/>
</dbReference>
<evidence type="ECO:0000256" key="7">
    <source>
        <dbReference type="PROSITE-ProRule" id="PRU00042"/>
    </source>
</evidence>
<keyword evidence="6" id="KW-0539">Nucleus</keyword>
<feature type="region of interest" description="Disordered" evidence="8">
    <location>
        <begin position="110"/>
        <end position="160"/>
    </location>
</feature>
<keyword evidence="4 7" id="KW-0863">Zinc-finger</keyword>
<protein>
    <submittedName>
        <fullName evidence="10">Zinc finger and BTB domain-containing protein 2</fullName>
    </submittedName>
</protein>
<feature type="region of interest" description="Disordered" evidence="8">
    <location>
        <begin position="68"/>
        <end position="98"/>
    </location>
</feature>
<dbReference type="PANTHER" id="PTHR24394:SF53">
    <property type="entry name" value="ZINC FINGER AND BTB DOMAIN CONTAINING 2"/>
    <property type="match status" value="1"/>
</dbReference>
<organism evidence="10 11">
    <name type="scientific">Sciurus carolinensis</name>
    <name type="common">Eastern gray squirrel</name>
    <dbReference type="NCBI Taxonomy" id="30640"/>
    <lineage>
        <taxon>Eukaryota</taxon>
        <taxon>Metazoa</taxon>
        <taxon>Chordata</taxon>
        <taxon>Craniata</taxon>
        <taxon>Vertebrata</taxon>
        <taxon>Euteleostomi</taxon>
        <taxon>Mammalia</taxon>
        <taxon>Eutheria</taxon>
        <taxon>Euarchontoglires</taxon>
        <taxon>Glires</taxon>
        <taxon>Rodentia</taxon>
        <taxon>Sciuromorpha</taxon>
        <taxon>Sciuridae</taxon>
        <taxon>Sciurinae</taxon>
        <taxon>Sciurini</taxon>
        <taxon>Sciurus</taxon>
    </lineage>
</organism>
<keyword evidence="3" id="KW-0677">Repeat</keyword>